<dbReference type="OrthoDB" id="672902at2"/>
<name>A0A1I0RM68_9BACT</name>
<protein>
    <submittedName>
        <fullName evidence="1">Uncharacterized protein</fullName>
    </submittedName>
</protein>
<dbReference type="AlphaFoldDB" id="A0A1I0RM68"/>
<sequence>MHVQFNLQTLGYIVAEFETKAGKIKIGHSSTYGDQFQELLNKIFHIYQLERRSETDFFPCSFEVMWYDDRVNYEWRIECDHAACKLQVKVFELSTSDKKYRRELVNEIISLDSLLGDILLSLENLWHRFGFIGYKTNWEVGNFPMYELLTLKADRSGWNILPEKANEEDDWRQKVATENEIDLLLFKKP</sequence>
<evidence type="ECO:0000313" key="2">
    <source>
        <dbReference type="Proteomes" id="UP000199310"/>
    </source>
</evidence>
<dbReference type="EMBL" id="FOJG01000001">
    <property type="protein sequence ID" value="SEW42259.1"/>
    <property type="molecule type" value="Genomic_DNA"/>
</dbReference>
<reference evidence="2" key="1">
    <citation type="submission" date="2016-10" db="EMBL/GenBank/DDBJ databases">
        <authorList>
            <person name="Varghese N."/>
            <person name="Submissions S."/>
        </authorList>
    </citation>
    <scope>NUCLEOTIDE SEQUENCE [LARGE SCALE GENOMIC DNA]</scope>
    <source>
        <strain evidence="2">DSM 3695</strain>
    </source>
</reference>
<keyword evidence="2" id="KW-1185">Reference proteome</keyword>
<proteinExistence type="predicted"/>
<evidence type="ECO:0000313" key="1">
    <source>
        <dbReference type="EMBL" id="SEW42259.1"/>
    </source>
</evidence>
<dbReference type="Proteomes" id="UP000199310">
    <property type="component" value="Unassembled WGS sequence"/>
</dbReference>
<organism evidence="1 2">
    <name type="scientific">Chitinophaga arvensicola</name>
    <dbReference type="NCBI Taxonomy" id="29529"/>
    <lineage>
        <taxon>Bacteria</taxon>
        <taxon>Pseudomonadati</taxon>
        <taxon>Bacteroidota</taxon>
        <taxon>Chitinophagia</taxon>
        <taxon>Chitinophagales</taxon>
        <taxon>Chitinophagaceae</taxon>
        <taxon>Chitinophaga</taxon>
    </lineage>
</organism>
<gene>
    <name evidence="1" type="ORF">SAMN04488122_3084</name>
</gene>
<accession>A0A1I0RM68</accession>
<dbReference type="RefSeq" id="WP_089896137.1">
    <property type="nucleotide sequence ID" value="NZ_FOJG01000001.1"/>
</dbReference>